<sequence>MNSKGYTRAHQTGTWSRSLASCRGRPRTRPNTDGPHLLSSPRMKDFRPFFVCVLHSVPLPSTFISLSSPPSQTDLFKSTRPESE</sequence>
<accession>A0AAV7ICU1</accession>
<evidence type="ECO:0000256" key="1">
    <source>
        <dbReference type="SAM" id="MobiDB-lite"/>
    </source>
</evidence>
<proteinExistence type="predicted"/>
<evidence type="ECO:0000313" key="2">
    <source>
        <dbReference type="EMBL" id="KAH0557804.1"/>
    </source>
</evidence>
<feature type="compositionally biased region" description="Polar residues" evidence="1">
    <location>
        <begin position="1"/>
        <end position="19"/>
    </location>
</feature>
<name>A0AAV7ICU1_COTGL</name>
<dbReference type="Proteomes" id="UP000826195">
    <property type="component" value="Unassembled WGS sequence"/>
</dbReference>
<reference evidence="2 3" key="1">
    <citation type="journal article" date="2021" name="J. Hered.">
        <title>A chromosome-level genome assembly of the parasitoid wasp, Cotesia glomerata (Hymenoptera: Braconidae).</title>
        <authorList>
            <person name="Pinto B.J."/>
            <person name="Weis J.J."/>
            <person name="Gamble T."/>
            <person name="Ode P.J."/>
            <person name="Paul R."/>
            <person name="Zaspel J.M."/>
        </authorList>
    </citation>
    <scope>NUCLEOTIDE SEQUENCE [LARGE SCALE GENOMIC DNA]</scope>
    <source>
        <strain evidence="2">CgM1</strain>
    </source>
</reference>
<gene>
    <name evidence="2" type="ORF">KQX54_011895</name>
</gene>
<protein>
    <submittedName>
        <fullName evidence="2">Uncharacterized protein</fullName>
    </submittedName>
</protein>
<dbReference type="EMBL" id="JAHXZJ010000747">
    <property type="protein sequence ID" value="KAH0557804.1"/>
    <property type="molecule type" value="Genomic_DNA"/>
</dbReference>
<keyword evidence="3" id="KW-1185">Reference proteome</keyword>
<feature type="region of interest" description="Disordered" evidence="1">
    <location>
        <begin position="63"/>
        <end position="84"/>
    </location>
</feature>
<organism evidence="2 3">
    <name type="scientific">Cotesia glomerata</name>
    <name type="common">Lepidopteran parasitic wasp</name>
    <name type="synonym">Apanteles glomeratus</name>
    <dbReference type="NCBI Taxonomy" id="32391"/>
    <lineage>
        <taxon>Eukaryota</taxon>
        <taxon>Metazoa</taxon>
        <taxon>Ecdysozoa</taxon>
        <taxon>Arthropoda</taxon>
        <taxon>Hexapoda</taxon>
        <taxon>Insecta</taxon>
        <taxon>Pterygota</taxon>
        <taxon>Neoptera</taxon>
        <taxon>Endopterygota</taxon>
        <taxon>Hymenoptera</taxon>
        <taxon>Apocrita</taxon>
        <taxon>Ichneumonoidea</taxon>
        <taxon>Braconidae</taxon>
        <taxon>Microgastrinae</taxon>
        <taxon>Cotesia</taxon>
    </lineage>
</organism>
<feature type="compositionally biased region" description="Polar residues" evidence="1">
    <location>
        <begin position="63"/>
        <end position="76"/>
    </location>
</feature>
<comment type="caution">
    <text evidence="2">The sequence shown here is derived from an EMBL/GenBank/DDBJ whole genome shotgun (WGS) entry which is preliminary data.</text>
</comment>
<evidence type="ECO:0000313" key="3">
    <source>
        <dbReference type="Proteomes" id="UP000826195"/>
    </source>
</evidence>
<dbReference type="AlphaFoldDB" id="A0AAV7ICU1"/>
<feature type="region of interest" description="Disordered" evidence="1">
    <location>
        <begin position="1"/>
        <end position="40"/>
    </location>
</feature>